<feature type="transmembrane region" description="Helical" evidence="9">
    <location>
        <begin position="128"/>
        <end position="144"/>
    </location>
</feature>
<evidence type="ECO:0000313" key="11">
    <source>
        <dbReference type="EMBL" id="MFB5267491.1"/>
    </source>
</evidence>
<gene>
    <name evidence="11" type="ORF">ACE41H_11960</name>
</gene>
<evidence type="ECO:0000256" key="2">
    <source>
        <dbReference type="ARBA" id="ARBA00004936"/>
    </source>
</evidence>
<keyword evidence="5 9" id="KW-0812">Transmembrane</keyword>
<dbReference type="EMBL" id="JBHHMI010000008">
    <property type="protein sequence ID" value="MFB5267491.1"/>
    <property type="molecule type" value="Genomic_DNA"/>
</dbReference>
<evidence type="ECO:0000256" key="9">
    <source>
        <dbReference type="SAM" id="Phobius"/>
    </source>
</evidence>
<evidence type="ECO:0000256" key="6">
    <source>
        <dbReference type="ARBA" id="ARBA00022989"/>
    </source>
</evidence>
<keyword evidence="12" id="KW-1185">Reference proteome</keyword>
<keyword evidence="11" id="KW-0808">Transferase</keyword>
<evidence type="ECO:0000256" key="8">
    <source>
        <dbReference type="PIRNR" id="PIRNR005091"/>
    </source>
</evidence>
<dbReference type="Gene3D" id="3.40.720.10">
    <property type="entry name" value="Alkaline Phosphatase, subunit A"/>
    <property type="match status" value="1"/>
</dbReference>
<feature type="transmembrane region" description="Helical" evidence="9">
    <location>
        <begin position="75"/>
        <end position="96"/>
    </location>
</feature>
<feature type="transmembrane region" description="Helical" evidence="9">
    <location>
        <begin position="18"/>
        <end position="38"/>
    </location>
</feature>
<dbReference type="Gene3D" id="3.30.1120.170">
    <property type="match status" value="1"/>
</dbReference>
<dbReference type="Pfam" id="PF00884">
    <property type="entry name" value="Sulfatase"/>
    <property type="match status" value="1"/>
</dbReference>
<dbReference type="RefSeq" id="WP_375355524.1">
    <property type="nucleotide sequence ID" value="NZ_JBHHMI010000008.1"/>
</dbReference>
<dbReference type="GO" id="GO:0016740">
    <property type="term" value="F:transferase activity"/>
    <property type="evidence" value="ECO:0007669"/>
    <property type="project" value="UniProtKB-KW"/>
</dbReference>
<dbReference type="InterPro" id="IPR000917">
    <property type="entry name" value="Sulfatase_N"/>
</dbReference>
<keyword evidence="4 8" id="KW-1003">Cell membrane</keyword>
<dbReference type="SUPFAM" id="SSF53649">
    <property type="entry name" value="Alkaline phosphatase-like"/>
    <property type="match status" value="1"/>
</dbReference>
<protein>
    <submittedName>
        <fullName evidence="11">LTA synthase family protein</fullName>
        <ecNumber evidence="11">2.7.8.-</ecNumber>
    </submittedName>
</protein>
<evidence type="ECO:0000313" key="12">
    <source>
        <dbReference type="Proteomes" id="UP001580346"/>
    </source>
</evidence>
<dbReference type="EC" id="2.7.8.-" evidence="11"/>
<name>A0ABV5AWG6_9BACL</name>
<evidence type="ECO:0000256" key="7">
    <source>
        <dbReference type="ARBA" id="ARBA00023136"/>
    </source>
</evidence>
<comment type="pathway">
    <text evidence="2">Cell wall biogenesis; lipoteichoic acid biosynthesis.</text>
</comment>
<proteinExistence type="inferred from homology"/>
<feature type="domain" description="Sulfatase N-terminal" evidence="10">
    <location>
        <begin position="276"/>
        <end position="563"/>
    </location>
</feature>
<dbReference type="PIRSF" id="PIRSF005091">
    <property type="entry name" value="Mmb_sulf_HI1246"/>
    <property type="match status" value="1"/>
</dbReference>
<dbReference type="InterPro" id="IPR012160">
    <property type="entry name" value="LtaS-like"/>
</dbReference>
<sequence length="668" mass="75850">MIHHAGARIGSWLQNRHIGFWIFAILILYKLGLLHSQLDAPNIDMNPLDYVIAFGSLLIASFWTFWLPPRGRFTALAVLNVLLTALIYSDMVYYRYFGDFITIPVLLQAGQVESLGGSIASLIDWQDIFFFMDWILFLPYLLWIKKLRSRRADRLFEGPVFGGNRRRSGRRMLFRAGSGLLALGLGCVLTFGPINFYTSTWAKGLFVGNWWSLALYNVTGLLGFHGYDIYRYSMEHLGPQPVLGQKEMDKDLDWFKDHQSLIHVENETYGKYKGSNVMIIQGEAFMNFFIGKQINGQEITPNFNKLMKESMYFSNFYHQTAQGRTSDADFSVQSSLHPLQTGSVFIRYPDHAYDVLPTILKREGYSPNVLHAYDSSFWNRYTMYKAMNYDHFYSKKDFVIDEPLGWSLGDKSFFRQSVSKLEELNGNPFYAFMITLSSHHPYNIHPEGTGLDTGEFNGTMFGDYLESVHYVDQALGELVAQMKANGMWDNTILMFYGDHDNSIQDKALYENFLGKSLSDLDMQKIMNQVPLLVHLPDGGSAGVYNEPAGQLDIAPSVLHLLGISSEPYHFMGNNLFSGKQRMVVLRSGAFTDGKVYYIPSKDNTFVNGTCYNVSTGEQTDIQACGPGYQETLNRISISDEVITYDLIRRWNPAAMSTEPAASTKSSSP</sequence>
<comment type="similarity">
    <text evidence="3 8">Belongs to the LTA synthase family.</text>
</comment>
<dbReference type="PANTHER" id="PTHR47371">
    <property type="entry name" value="LIPOTEICHOIC ACID SYNTHASE"/>
    <property type="match status" value="1"/>
</dbReference>
<keyword evidence="6 9" id="KW-1133">Transmembrane helix</keyword>
<feature type="transmembrane region" description="Helical" evidence="9">
    <location>
        <begin position="50"/>
        <end position="68"/>
    </location>
</feature>
<reference evidence="11 12" key="1">
    <citation type="submission" date="2024-09" db="EMBL/GenBank/DDBJ databases">
        <title>Paenibacillus zeirhizospherea sp. nov., isolated from surface of the maize (Zea mays) roots in a horticulture field, Hungary.</title>
        <authorList>
            <person name="Marton D."/>
            <person name="Farkas M."/>
            <person name="Bedics A."/>
            <person name="Toth E."/>
            <person name="Tancsics A."/>
            <person name="Boka K."/>
            <person name="Maroti G."/>
            <person name="Kriszt B."/>
            <person name="Cserhati M."/>
        </authorList>
    </citation>
    <scope>NUCLEOTIDE SEQUENCE [LARGE SCALE GENOMIC DNA]</scope>
    <source>
        <strain evidence="11 12">KCTC 33519</strain>
    </source>
</reference>
<dbReference type="PANTHER" id="PTHR47371:SF3">
    <property type="entry name" value="PHOSPHOGLYCEROL TRANSFERASE I"/>
    <property type="match status" value="1"/>
</dbReference>
<accession>A0ABV5AWG6</accession>
<keyword evidence="7 8" id="KW-0472">Membrane</keyword>
<dbReference type="Proteomes" id="UP001580346">
    <property type="component" value="Unassembled WGS sequence"/>
</dbReference>
<organism evidence="11 12">
    <name type="scientific">Paenibacillus enshidis</name>
    <dbReference type="NCBI Taxonomy" id="1458439"/>
    <lineage>
        <taxon>Bacteria</taxon>
        <taxon>Bacillati</taxon>
        <taxon>Bacillota</taxon>
        <taxon>Bacilli</taxon>
        <taxon>Bacillales</taxon>
        <taxon>Paenibacillaceae</taxon>
        <taxon>Paenibacillus</taxon>
    </lineage>
</organism>
<evidence type="ECO:0000259" key="10">
    <source>
        <dbReference type="Pfam" id="PF00884"/>
    </source>
</evidence>
<dbReference type="CDD" id="cd16015">
    <property type="entry name" value="LTA_synthase"/>
    <property type="match status" value="1"/>
</dbReference>
<feature type="transmembrane region" description="Helical" evidence="9">
    <location>
        <begin position="173"/>
        <end position="198"/>
    </location>
</feature>
<evidence type="ECO:0000256" key="5">
    <source>
        <dbReference type="ARBA" id="ARBA00022692"/>
    </source>
</evidence>
<dbReference type="InterPro" id="IPR017850">
    <property type="entry name" value="Alkaline_phosphatase_core_sf"/>
</dbReference>
<evidence type="ECO:0000256" key="4">
    <source>
        <dbReference type="ARBA" id="ARBA00022475"/>
    </source>
</evidence>
<comment type="caution">
    <text evidence="11">The sequence shown here is derived from an EMBL/GenBank/DDBJ whole genome shotgun (WGS) entry which is preliminary data.</text>
</comment>
<dbReference type="InterPro" id="IPR050448">
    <property type="entry name" value="OpgB/LTA_synthase_biosynth"/>
</dbReference>
<comment type="subcellular location">
    <subcellularLocation>
        <location evidence="1">Cell membrane</location>
        <topology evidence="1">Multi-pass membrane protein</topology>
    </subcellularLocation>
</comment>
<evidence type="ECO:0000256" key="1">
    <source>
        <dbReference type="ARBA" id="ARBA00004651"/>
    </source>
</evidence>
<evidence type="ECO:0000256" key="3">
    <source>
        <dbReference type="ARBA" id="ARBA00009983"/>
    </source>
</evidence>